<comment type="caution">
    <text evidence="15">The sequence shown here is derived from an EMBL/GenBank/DDBJ whole genome shotgun (WGS) entry which is preliminary data.</text>
</comment>
<dbReference type="EC" id="6.3.2.10" evidence="10 11"/>
<dbReference type="InterPro" id="IPR000713">
    <property type="entry name" value="Mur_ligase_N"/>
</dbReference>
<keyword evidence="3 10" id="KW-0132">Cell division</keyword>
<dbReference type="Gene3D" id="3.40.1190.10">
    <property type="entry name" value="Mur-like, catalytic domain"/>
    <property type="match status" value="1"/>
</dbReference>
<proteinExistence type="inferred from homology"/>
<evidence type="ECO:0000256" key="9">
    <source>
        <dbReference type="ARBA" id="ARBA00023316"/>
    </source>
</evidence>
<dbReference type="InterPro" id="IPR004101">
    <property type="entry name" value="Mur_ligase_C"/>
</dbReference>
<evidence type="ECO:0000256" key="8">
    <source>
        <dbReference type="ARBA" id="ARBA00023306"/>
    </source>
</evidence>
<sequence>MTKFTVNFLNQLFPEFSGDIREELKIQEIYTDSRVSVTQGLFVPIIGERFNGHDFVLQAIDKGAVAVIWQKDQPLPENKPNNIPFFLVNDSLMALQELAQAYRNKINPTVIGITGSNGKTTTKEIISSSLKPFYQVSKTEGNLNNLIGMPLSILAMPQNTEVLVLEMGMNQFGEIARLSEIAQPDIAVITNIGESHIEYLGSRKGISQAKLEIIEGMKTSGLVILDGDEPLLDVSLTQQMITCGFGYELDYVVSQVEQHDDQTTFMINEMPVSIPLLGRHQAKNSAYALAVGRAFEVPEGEMVQTLADLTLPGMRFEQIETESGAVMINDAYNASATSMKASIDVIKNMKQQSKVLVLGDIFELGDHLETEHRKVGTSIDSDITALITIGEASRHIHEGLSDDFTGYKTHVESNADANSLIKPYLKSDSVILFKASRGMQLEKIIDELMN</sequence>
<feature type="binding site" evidence="10">
    <location>
        <begin position="115"/>
        <end position="121"/>
    </location>
    <ligand>
        <name>ATP</name>
        <dbReference type="ChEBI" id="CHEBI:30616"/>
    </ligand>
</feature>
<dbReference type="PANTHER" id="PTHR43024">
    <property type="entry name" value="UDP-N-ACETYLMURAMOYL-TRIPEPTIDE--D-ALANYL-D-ALANINE LIGASE"/>
    <property type="match status" value="1"/>
</dbReference>
<dbReference type="NCBIfam" id="TIGR01143">
    <property type="entry name" value="murF"/>
    <property type="match status" value="1"/>
</dbReference>
<keyword evidence="7 10" id="KW-0573">Peptidoglycan synthesis</keyword>
<dbReference type="Proteomes" id="UP001224359">
    <property type="component" value="Unassembled WGS sequence"/>
</dbReference>
<dbReference type="InterPro" id="IPR035911">
    <property type="entry name" value="MurE/MurF_N"/>
</dbReference>
<dbReference type="InterPro" id="IPR036565">
    <property type="entry name" value="Mur-like_cat_sf"/>
</dbReference>
<dbReference type="SUPFAM" id="SSF53244">
    <property type="entry name" value="MurD-like peptide ligases, peptide-binding domain"/>
    <property type="match status" value="1"/>
</dbReference>
<keyword evidence="9 10" id="KW-0961">Cell wall biogenesis/degradation</keyword>
<keyword evidence="4 10" id="KW-0547">Nucleotide-binding</keyword>
<evidence type="ECO:0000256" key="4">
    <source>
        <dbReference type="ARBA" id="ARBA00022741"/>
    </source>
</evidence>
<evidence type="ECO:0000256" key="3">
    <source>
        <dbReference type="ARBA" id="ARBA00022618"/>
    </source>
</evidence>
<evidence type="ECO:0000256" key="1">
    <source>
        <dbReference type="ARBA" id="ARBA00022490"/>
    </source>
</evidence>
<dbReference type="SUPFAM" id="SSF53623">
    <property type="entry name" value="MurD-like peptide ligases, catalytic domain"/>
    <property type="match status" value="1"/>
</dbReference>
<dbReference type="RefSeq" id="WP_306975447.1">
    <property type="nucleotide sequence ID" value="NZ_JAUSTQ010000003.1"/>
</dbReference>
<keyword evidence="1 10" id="KW-0963">Cytoplasm</keyword>
<dbReference type="InterPro" id="IPR051046">
    <property type="entry name" value="MurCDEF_CellWall_CoF430Synth"/>
</dbReference>
<gene>
    <name evidence="10" type="primary">murF</name>
    <name evidence="15" type="ORF">J2S77_001147</name>
</gene>
<comment type="function">
    <text evidence="10 11">Involved in cell wall formation. Catalyzes the final step in the synthesis of UDP-N-acetylmuramoyl-pentapeptide, the precursor of murein.</text>
</comment>
<dbReference type="Pfam" id="PF08245">
    <property type="entry name" value="Mur_ligase_M"/>
    <property type="match status" value="1"/>
</dbReference>
<keyword evidence="8 10" id="KW-0131">Cell cycle</keyword>
<name>A0ABT9VE12_9BACI</name>
<protein>
    <recommendedName>
        <fullName evidence="10 11">UDP-N-acetylmuramoyl-tripeptide--D-alanyl-D-alanine ligase</fullName>
        <ecNumber evidence="10 11">6.3.2.10</ecNumber>
    </recommendedName>
    <alternativeName>
        <fullName evidence="10">D-alanyl-D-alanine-adding enzyme</fullName>
    </alternativeName>
</protein>
<dbReference type="PANTHER" id="PTHR43024:SF1">
    <property type="entry name" value="UDP-N-ACETYLMURAMOYL-TRIPEPTIDE--D-ALANYL-D-ALANINE LIGASE"/>
    <property type="match status" value="1"/>
</dbReference>
<dbReference type="EMBL" id="JAUSTQ010000003">
    <property type="protein sequence ID" value="MDQ0159183.1"/>
    <property type="molecule type" value="Genomic_DNA"/>
</dbReference>
<organism evidence="15 16">
    <name type="scientific">Alkalibacillus salilacus</name>
    <dbReference type="NCBI Taxonomy" id="284582"/>
    <lineage>
        <taxon>Bacteria</taxon>
        <taxon>Bacillati</taxon>
        <taxon>Bacillota</taxon>
        <taxon>Bacilli</taxon>
        <taxon>Bacillales</taxon>
        <taxon>Bacillaceae</taxon>
        <taxon>Alkalibacillus</taxon>
    </lineage>
</organism>
<comment type="subcellular location">
    <subcellularLocation>
        <location evidence="10 11">Cytoplasm</location>
    </subcellularLocation>
</comment>
<evidence type="ECO:0000259" key="14">
    <source>
        <dbReference type="Pfam" id="PF08245"/>
    </source>
</evidence>
<accession>A0ABT9VE12</accession>
<keyword evidence="16" id="KW-1185">Reference proteome</keyword>
<reference evidence="15 16" key="1">
    <citation type="submission" date="2023-07" db="EMBL/GenBank/DDBJ databases">
        <title>Genomic Encyclopedia of Type Strains, Phase IV (KMG-IV): sequencing the most valuable type-strain genomes for metagenomic binning, comparative biology and taxonomic classification.</title>
        <authorList>
            <person name="Goeker M."/>
        </authorList>
    </citation>
    <scope>NUCLEOTIDE SEQUENCE [LARGE SCALE GENOMIC DNA]</scope>
    <source>
        <strain evidence="15 16">DSM 16460</strain>
    </source>
</reference>
<dbReference type="InterPro" id="IPR005863">
    <property type="entry name" value="UDP-N-AcMur_synth"/>
</dbReference>
<evidence type="ECO:0000256" key="10">
    <source>
        <dbReference type="HAMAP-Rule" id="MF_02019"/>
    </source>
</evidence>
<evidence type="ECO:0000256" key="5">
    <source>
        <dbReference type="ARBA" id="ARBA00022840"/>
    </source>
</evidence>
<dbReference type="GO" id="GO:0047480">
    <property type="term" value="F:UDP-N-acetylmuramoyl-tripeptide-D-alanyl-D-alanine ligase activity"/>
    <property type="evidence" value="ECO:0007669"/>
    <property type="project" value="UniProtKB-EC"/>
</dbReference>
<dbReference type="Pfam" id="PF02875">
    <property type="entry name" value="Mur_ligase_C"/>
    <property type="match status" value="1"/>
</dbReference>
<feature type="domain" description="Mur ligase N-terminal catalytic" evidence="12">
    <location>
        <begin position="26"/>
        <end position="103"/>
    </location>
</feature>
<keyword evidence="5 10" id="KW-0067">ATP-binding</keyword>
<keyword evidence="6 10" id="KW-0133">Cell shape</keyword>
<feature type="domain" description="Mur ligase C-terminal" evidence="13">
    <location>
        <begin position="314"/>
        <end position="437"/>
    </location>
</feature>
<evidence type="ECO:0000313" key="15">
    <source>
        <dbReference type="EMBL" id="MDQ0159183.1"/>
    </source>
</evidence>
<evidence type="ECO:0000313" key="16">
    <source>
        <dbReference type="Proteomes" id="UP001224359"/>
    </source>
</evidence>
<evidence type="ECO:0000256" key="2">
    <source>
        <dbReference type="ARBA" id="ARBA00022598"/>
    </source>
</evidence>
<dbReference type="HAMAP" id="MF_02019">
    <property type="entry name" value="MurF"/>
    <property type="match status" value="1"/>
</dbReference>
<comment type="similarity">
    <text evidence="10">Belongs to the MurCDEF family. MurF subfamily.</text>
</comment>
<evidence type="ECO:0000259" key="12">
    <source>
        <dbReference type="Pfam" id="PF01225"/>
    </source>
</evidence>
<dbReference type="Gene3D" id="3.90.190.20">
    <property type="entry name" value="Mur ligase, C-terminal domain"/>
    <property type="match status" value="1"/>
</dbReference>
<evidence type="ECO:0000256" key="7">
    <source>
        <dbReference type="ARBA" id="ARBA00022984"/>
    </source>
</evidence>
<evidence type="ECO:0000256" key="11">
    <source>
        <dbReference type="RuleBase" id="RU004136"/>
    </source>
</evidence>
<comment type="catalytic activity">
    <reaction evidence="10 11">
        <text>D-alanyl-D-alanine + UDP-N-acetyl-alpha-D-muramoyl-L-alanyl-gamma-D-glutamyl-meso-2,6-diaminopimelate + ATP = UDP-N-acetyl-alpha-D-muramoyl-L-alanyl-gamma-D-glutamyl-meso-2,6-diaminopimeloyl-D-alanyl-D-alanine + ADP + phosphate + H(+)</text>
        <dbReference type="Rhea" id="RHEA:28374"/>
        <dbReference type="ChEBI" id="CHEBI:15378"/>
        <dbReference type="ChEBI" id="CHEBI:30616"/>
        <dbReference type="ChEBI" id="CHEBI:43474"/>
        <dbReference type="ChEBI" id="CHEBI:57822"/>
        <dbReference type="ChEBI" id="CHEBI:61386"/>
        <dbReference type="ChEBI" id="CHEBI:83905"/>
        <dbReference type="ChEBI" id="CHEBI:456216"/>
        <dbReference type="EC" id="6.3.2.10"/>
    </reaction>
</comment>
<dbReference type="InterPro" id="IPR013221">
    <property type="entry name" value="Mur_ligase_cen"/>
</dbReference>
<dbReference type="InterPro" id="IPR036615">
    <property type="entry name" value="Mur_ligase_C_dom_sf"/>
</dbReference>
<dbReference type="SUPFAM" id="SSF63418">
    <property type="entry name" value="MurE/MurF N-terminal domain"/>
    <property type="match status" value="1"/>
</dbReference>
<dbReference type="Gene3D" id="3.40.1390.10">
    <property type="entry name" value="MurE/MurF, N-terminal domain"/>
    <property type="match status" value="1"/>
</dbReference>
<dbReference type="Pfam" id="PF01225">
    <property type="entry name" value="Mur_ligase"/>
    <property type="match status" value="1"/>
</dbReference>
<keyword evidence="2 10" id="KW-0436">Ligase</keyword>
<evidence type="ECO:0000259" key="13">
    <source>
        <dbReference type="Pfam" id="PF02875"/>
    </source>
</evidence>
<feature type="domain" description="Mur ligase central" evidence="14">
    <location>
        <begin position="113"/>
        <end position="291"/>
    </location>
</feature>
<comment type="pathway">
    <text evidence="10 11">Cell wall biogenesis; peptidoglycan biosynthesis.</text>
</comment>
<evidence type="ECO:0000256" key="6">
    <source>
        <dbReference type="ARBA" id="ARBA00022960"/>
    </source>
</evidence>